<reference evidence="1" key="1">
    <citation type="submission" date="2020-03" db="EMBL/GenBank/DDBJ databases">
        <title>Draft Genome Sequence of Cylindrodendrum hubeiense.</title>
        <authorList>
            <person name="Buettner E."/>
            <person name="Kellner H."/>
        </authorList>
    </citation>
    <scope>NUCLEOTIDE SEQUENCE</scope>
    <source>
        <strain evidence="1">IHI 201604</strain>
    </source>
</reference>
<organism evidence="1 2">
    <name type="scientific">Cylindrodendrum hubeiense</name>
    <dbReference type="NCBI Taxonomy" id="595255"/>
    <lineage>
        <taxon>Eukaryota</taxon>
        <taxon>Fungi</taxon>
        <taxon>Dikarya</taxon>
        <taxon>Ascomycota</taxon>
        <taxon>Pezizomycotina</taxon>
        <taxon>Sordariomycetes</taxon>
        <taxon>Hypocreomycetidae</taxon>
        <taxon>Hypocreales</taxon>
        <taxon>Nectriaceae</taxon>
        <taxon>Cylindrodendrum</taxon>
    </lineage>
</organism>
<sequence length="270" mass="30376">MPSTEKSILYTSNLDRLITLVQEKARKKTATLMQFIVLAYIFMGRVCERIYTLDDDDEQRPLMDTLTSHLLRIRLMLPRSATDLSAASYSDFKFVPWLGIILNTSTILLYHKPLCGGETLDRQSQLATNWPHCVAAARNSVSMIRDASRTSIDIIINPHMSSKLFACGRIIVMEYLCPSTPRKSSTSSPDSPCLKDPALRDDIEVLLLTFERMKEALKGVGKKFRNGLVFCLREDEEQVLTSKSCGSSGLLKSCANWPMVEDDDDIAFPI</sequence>
<dbReference type="AlphaFoldDB" id="A0A9P5LI20"/>
<dbReference type="OrthoDB" id="2943660at2759"/>
<protein>
    <submittedName>
        <fullName evidence="1">Uncharacterized protein</fullName>
    </submittedName>
</protein>
<dbReference type="Proteomes" id="UP000722485">
    <property type="component" value="Unassembled WGS sequence"/>
</dbReference>
<proteinExistence type="predicted"/>
<comment type="caution">
    <text evidence="1">The sequence shown here is derived from an EMBL/GenBank/DDBJ whole genome shotgun (WGS) entry which is preliminary data.</text>
</comment>
<evidence type="ECO:0000313" key="1">
    <source>
        <dbReference type="EMBL" id="KAF7551125.1"/>
    </source>
</evidence>
<gene>
    <name evidence="1" type="ORF">G7Z17_g5262</name>
</gene>
<name>A0A9P5LI20_9HYPO</name>
<dbReference type="EMBL" id="JAANBB010000084">
    <property type="protein sequence ID" value="KAF7551125.1"/>
    <property type="molecule type" value="Genomic_DNA"/>
</dbReference>
<accession>A0A9P5LI20</accession>
<keyword evidence="2" id="KW-1185">Reference proteome</keyword>
<dbReference type="CDD" id="cd12148">
    <property type="entry name" value="fungal_TF_MHR"/>
    <property type="match status" value="1"/>
</dbReference>
<evidence type="ECO:0000313" key="2">
    <source>
        <dbReference type="Proteomes" id="UP000722485"/>
    </source>
</evidence>